<name>A0A1G9ET07_9ACTN</name>
<evidence type="ECO:0000313" key="5">
    <source>
        <dbReference type="Proteomes" id="UP000198662"/>
    </source>
</evidence>
<evidence type="ECO:0000256" key="2">
    <source>
        <dbReference type="SAM" id="Phobius"/>
    </source>
</evidence>
<feature type="domain" description="SHOCT" evidence="3">
    <location>
        <begin position="263"/>
        <end position="289"/>
    </location>
</feature>
<reference evidence="5" key="1">
    <citation type="submission" date="2016-10" db="EMBL/GenBank/DDBJ databases">
        <authorList>
            <person name="Varghese N."/>
            <person name="Submissions S."/>
        </authorList>
    </citation>
    <scope>NUCLEOTIDE SEQUENCE [LARGE SCALE GENOMIC DNA]</scope>
    <source>
        <strain evidence="5">CGMCC 4.3147</strain>
    </source>
</reference>
<feature type="transmembrane region" description="Helical" evidence="2">
    <location>
        <begin position="84"/>
        <end position="102"/>
    </location>
</feature>
<dbReference type="STRING" id="380244.SAMN05216298_1380"/>
<keyword evidence="2" id="KW-0472">Membrane</keyword>
<dbReference type="AlphaFoldDB" id="A0A1G9ET07"/>
<organism evidence="4 5">
    <name type="scientific">Glycomyces sambucus</name>
    <dbReference type="NCBI Taxonomy" id="380244"/>
    <lineage>
        <taxon>Bacteria</taxon>
        <taxon>Bacillati</taxon>
        <taxon>Actinomycetota</taxon>
        <taxon>Actinomycetes</taxon>
        <taxon>Glycomycetales</taxon>
        <taxon>Glycomycetaceae</taxon>
        <taxon>Glycomyces</taxon>
    </lineage>
</organism>
<dbReference type="EMBL" id="FNGF01000002">
    <property type="protein sequence ID" value="SDK79178.1"/>
    <property type="molecule type" value="Genomic_DNA"/>
</dbReference>
<accession>A0A1G9ET07</accession>
<keyword evidence="2" id="KW-1133">Transmembrane helix</keyword>
<keyword evidence="5" id="KW-1185">Reference proteome</keyword>
<feature type="region of interest" description="Disordered" evidence="1">
    <location>
        <begin position="236"/>
        <end position="255"/>
    </location>
</feature>
<feature type="transmembrane region" description="Helical" evidence="2">
    <location>
        <begin position="15"/>
        <end position="35"/>
    </location>
</feature>
<feature type="transmembrane region" description="Helical" evidence="2">
    <location>
        <begin position="61"/>
        <end position="79"/>
    </location>
</feature>
<sequence length="291" mass="30334">MPSTPHPDAKRRNPAAVLLGPLLLAALLAASWWLIETGVRVGHTVEWECWGGECSTDDWRSLLPVAGIICNVVLAIMLAGLARAFGFGLAALAGLLAALSGWSAAVTEDGLAASEVATESRIVGALAGVAAVIALLGLLAELRVTGYGARLLGAQRVPARLTDYGAAEAPIGGISAETAAASGFGTASLRFTHNGRRHSVRVRINRKWIDQPVFAVFRETRPENARVALPWIRSGTPAAETSSSTTAAASASTRTGSGSIVSELERLAALRSAGHLTQEEFDAAKRRLLGE</sequence>
<dbReference type="Proteomes" id="UP000198662">
    <property type="component" value="Unassembled WGS sequence"/>
</dbReference>
<proteinExistence type="predicted"/>
<keyword evidence="2" id="KW-0812">Transmembrane</keyword>
<feature type="transmembrane region" description="Helical" evidence="2">
    <location>
        <begin position="122"/>
        <end position="140"/>
    </location>
</feature>
<evidence type="ECO:0000313" key="4">
    <source>
        <dbReference type="EMBL" id="SDK79178.1"/>
    </source>
</evidence>
<evidence type="ECO:0000256" key="1">
    <source>
        <dbReference type="SAM" id="MobiDB-lite"/>
    </source>
</evidence>
<gene>
    <name evidence="4" type="ORF">SAMN05216298_1380</name>
</gene>
<evidence type="ECO:0000259" key="3">
    <source>
        <dbReference type="Pfam" id="PF09851"/>
    </source>
</evidence>
<dbReference type="RefSeq" id="WP_091045171.1">
    <property type="nucleotide sequence ID" value="NZ_FNGF01000002.1"/>
</dbReference>
<dbReference type="InterPro" id="IPR018649">
    <property type="entry name" value="SHOCT"/>
</dbReference>
<dbReference type="Pfam" id="PF09851">
    <property type="entry name" value="SHOCT"/>
    <property type="match status" value="1"/>
</dbReference>
<protein>
    <submittedName>
        <fullName evidence="4">Short C-terminal domain-containing protein</fullName>
    </submittedName>
</protein>